<dbReference type="RefSeq" id="XP_067081854.1">
    <property type="nucleotide sequence ID" value="XM_067225753.1"/>
</dbReference>
<evidence type="ECO:0000313" key="2">
    <source>
        <dbReference type="Proteomes" id="UP000195570"/>
    </source>
</evidence>
<name>A0A1G4IFN6_TRYEQ</name>
<organism evidence="1 2">
    <name type="scientific">Trypanosoma equiperdum</name>
    <dbReference type="NCBI Taxonomy" id="5694"/>
    <lineage>
        <taxon>Eukaryota</taxon>
        <taxon>Discoba</taxon>
        <taxon>Euglenozoa</taxon>
        <taxon>Kinetoplastea</taxon>
        <taxon>Metakinetoplastina</taxon>
        <taxon>Trypanosomatida</taxon>
        <taxon>Trypanosomatidae</taxon>
        <taxon>Trypanosoma</taxon>
    </lineage>
</organism>
<dbReference type="GeneID" id="92376666"/>
<protein>
    <submittedName>
        <fullName evidence="1">Uncharacterized protein</fullName>
    </submittedName>
</protein>
<reference evidence="1" key="1">
    <citation type="submission" date="2016-09" db="EMBL/GenBank/DDBJ databases">
        <authorList>
            <person name="Hebert L."/>
            <person name="Moumen B."/>
        </authorList>
    </citation>
    <scope>NUCLEOTIDE SEQUENCE [LARGE SCALE GENOMIC DNA]</scope>
    <source>
        <strain evidence="1">OVI</strain>
    </source>
</reference>
<dbReference type="EMBL" id="CZPT02001585">
    <property type="protein sequence ID" value="SCU71146.1"/>
    <property type="molecule type" value="Genomic_DNA"/>
</dbReference>
<keyword evidence="2" id="KW-1185">Reference proteome</keyword>
<dbReference type="AlphaFoldDB" id="A0A1G4IFN6"/>
<accession>A0A1G4IFN6</accession>
<evidence type="ECO:0000313" key="1">
    <source>
        <dbReference type="EMBL" id="SCU71146.1"/>
    </source>
</evidence>
<sequence length="163" mass="17508">MRCVRVVCQRFVEFVTFCSGVVPPLALLGYPLPGSGCQKTHPTALSLKGARVGDADAGNADTWLSRAIPRNWAAFCVNLQARGVGLVTVGLSYGSPSVVVRQVLGWGCGGNELRLYGFCRSSVLCRVWGVSVPLSAFTPCSVDDSIFSLLRYRIFRACASRST</sequence>
<gene>
    <name evidence="1" type="ORF">TEOVI_000272600</name>
</gene>
<dbReference type="Proteomes" id="UP000195570">
    <property type="component" value="Unassembled WGS sequence"/>
</dbReference>
<dbReference type="VEuPathDB" id="TriTrypDB:TEOVI_000272600"/>
<proteinExistence type="predicted"/>
<comment type="caution">
    <text evidence="1">The sequence shown here is derived from an EMBL/GenBank/DDBJ whole genome shotgun (WGS) entry which is preliminary data.</text>
</comment>